<dbReference type="GO" id="GO:0004177">
    <property type="term" value="F:aminopeptidase activity"/>
    <property type="evidence" value="ECO:0007669"/>
    <property type="project" value="UniProtKB-KW"/>
</dbReference>
<dbReference type="PANTHER" id="PTHR34448:SF3">
    <property type="entry name" value="AMINOPEPTIDASE AMPS"/>
    <property type="match status" value="1"/>
</dbReference>
<keyword evidence="8" id="KW-0378">Hydrolase</keyword>
<dbReference type="InterPro" id="IPR000787">
    <property type="entry name" value="Peptidase_M29"/>
</dbReference>
<dbReference type="Pfam" id="PF02073">
    <property type="entry name" value="Peptidase_M29"/>
    <property type="match status" value="1"/>
</dbReference>
<reference evidence="10 11" key="2">
    <citation type="submission" date="2007-09" db="EMBL/GenBank/DDBJ databases">
        <authorList>
            <person name="Fulton L."/>
            <person name="Clifton S."/>
            <person name="Fulton B."/>
            <person name="Xu J."/>
            <person name="Minx P."/>
            <person name="Pepin K.H."/>
            <person name="Johnson M."/>
            <person name="Thiruvilangam P."/>
            <person name="Bhonagiri V."/>
            <person name="Nash W.E."/>
            <person name="Mardis E.R."/>
            <person name="Wilson R.K."/>
        </authorList>
    </citation>
    <scope>NUCLEOTIDE SEQUENCE [LARGE SCALE GENOMIC DNA]</scope>
    <source>
        <strain evidence="10 11">ATCC 33270</strain>
    </source>
</reference>
<comment type="caution">
    <text evidence="10">The sequence shown here is derived from an EMBL/GenBank/DDBJ whole genome shotgun (WGS) entry which is preliminary data.</text>
</comment>
<dbReference type="eggNOG" id="COG2309">
    <property type="taxonomic scope" value="Bacteria"/>
</dbReference>
<evidence type="ECO:0000256" key="9">
    <source>
        <dbReference type="ARBA" id="ARBA00023049"/>
    </source>
</evidence>
<comment type="cofactor">
    <cofactor evidence="3">
        <name>Zn(2+)</name>
        <dbReference type="ChEBI" id="CHEBI:29105"/>
    </cofactor>
</comment>
<dbReference type="InterPro" id="IPR035097">
    <property type="entry name" value="M29_N-terminal"/>
</dbReference>
<dbReference type="GO" id="GO:0006508">
    <property type="term" value="P:proteolysis"/>
    <property type="evidence" value="ECO:0007669"/>
    <property type="project" value="UniProtKB-KW"/>
</dbReference>
<dbReference type="SUPFAM" id="SSF144052">
    <property type="entry name" value="Thermophilic metalloprotease-like"/>
    <property type="match status" value="1"/>
</dbReference>
<dbReference type="PANTHER" id="PTHR34448">
    <property type="entry name" value="AMINOPEPTIDASE"/>
    <property type="match status" value="1"/>
</dbReference>
<dbReference type="GO" id="GO:0046872">
    <property type="term" value="F:metal ion binding"/>
    <property type="evidence" value="ECO:0007669"/>
    <property type="project" value="UniProtKB-KW"/>
</dbReference>
<evidence type="ECO:0000256" key="4">
    <source>
        <dbReference type="ARBA" id="ARBA00008236"/>
    </source>
</evidence>
<evidence type="ECO:0000256" key="3">
    <source>
        <dbReference type="ARBA" id="ARBA00001947"/>
    </source>
</evidence>
<reference evidence="10 11" key="1">
    <citation type="submission" date="2007-09" db="EMBL/GenBank/DDBJ databases">
        <title>Draft genome sequence of Peptostreptococcus micros (ATCC 33270).</title>
        <authorList>
            <person name="Sudarsanam P."/>
            <person name="Ley R."/>
            <person name="Guruge J."/>
            <person name="Turnbaugh P.J."/>
            <person name="Mahowald M."/>
            <person name="Liep D."/>
            <person name="Gordon J."/>
        </authorList>
    </citation>
    <scope>NUCLEOTIDE SEQUENCE [LARGE SCALE GENOMIC DNA]</scope>
    <source>
        <strain evidence="10 11">ATCC 33270</strain>
    </source>
</reference>
<name>A8SMS6_9FIRM</name>
<dbReference type="PRINTS" id="PR00919">
    <property type="entry name" value="THERMOPTASE"/>
</dbReference>
<dbReference type="Gene3D" id="3.40.1830.10">
    <property type="entry name" value="Thermophilic metalloprotease (M29)"/>
    <property type="match status" value="1"/>
</dbReference>
<comment type="similarity">
    <text evidence="4">Belongs to the peptidase M29 family.</text>
</comment>
<dbReference type="Proteomes" id="UP000003162">
    <property type="component" value="Unassembled WGS sequence"/>
</dbReference>
<accession>A8SMS6</accession>
<keyword evidence="5" id="KW-0031">Aminopeptidase</keyword>
<comment type="cofactor">
    <cofactor evidence="1">
        <name>Co(2+)</name>
        <dbReference type="ChEBI" id="CHEBI:48828"/>
    </cofactor>
</comment>
<evidence type="ECO:0000256" key="6">
    <source>
        <dbReference type="ARBA" id="ARBA00022670"/>
    </source>
</evidence>
<dbReference type="AlphaFoldDB" id="A8SMS6"/>
<dbReference type="EMBL" id="ABEE02000017">
    <property type="protein sequence ID" value="EDP23620.1"/>
    <property type="molecule type" value="Genomic_DNA"/>
</dbReference>
<keyword evidence="9 10" id="KW-0482">Metalloprotease</keyword>
<evidence type="ECO:0000256" key="2">
    <source>
        <dbReference type="ARBA" id="ARBA00001946"/>
    </source>
</evidence>
<evidence type="ECO:0000313" key="10">
    <source>
        <dbReference type="EMBL" id="EDP23620.1"/>
    </source>
</evidence>
<dbReference type="GO" id="GO:0008237">
    <property type="term" value="F:metallopeptidase activity"/>
    <property type="evidence" value="ECO:0007669"/>
    <property type="project" value="UniProtKB-KW"/>
</dbReference>
<proteinExistence type="inferred from homology"/>
<organism evidence="10 11">
    <name type="scientific">Parvimonas micra ATCC 33270</name>
    <dbReference type="NCBI Taxonomy" id="411465"/>
    <lineage>
        <taxon>Bacteria</taxon>
        <taxon>Bacillati</taxon>
        <taxon>Bacillota</taxon>
        <taxon>Tissierellia</taxon>
        <taxon>Tissierellales</taxon>
        <taxon>Peptoniphilaceae</taxon>
        <taxon>Parvimonas</taxon>
    </lineage>
</organism>
<comment type="cofactor">
    <cofactor evidence="2">
        <name>Mg(2+)</name>
        <dbReference type="ChEBI" id="CHEBI:18420"/>
    </cofactor>
</comment>
<keyword evidence="6 10" id="KW-0645">Protease</keyword>
<keyword evidence="7" id="KW-0479">Metal-binding</keyword>
<dbReference type="HOGENOM" id="CLU_054346_1_0_9"/>
<evidence type="ECO:0000256" key="8">
    <source>
        <dbReference type="ARBA" id="ARBA00022801"/>
    </source>
</evidence>
<evidence type="ECO:0000256" key="7">
    <source>
        <dbReference type="ARBA" id="ARBA00022723"/>
    </source>
</evidence>
<sequence>MYNKSIKYIKECVMEFKEKLKKYSETIIKIGANVQKGQMVIIRANIEAKDFVRSLTEEAYKAGAGDVDVIWRDDIITRRKFEYANIETLSEVKKWTVDQYTDYIDSDAVFISVVGNDPNNLDGLDIEKIKASSIANSKAMKYFSTSLMSDKNSWCVVGAPTPAWAKVVFPELTEKEAVEKLWELIFYTTRIGEGDSIKGWKEHINELSRRAKYLNEKQFKYLKYSSKKGTNLTIELPKNHVWNAAGSGFNSKGISFTANMPTEEVFTLPHKDGINGVVYSTKALNYNGNIIDEFKLEFKNGKVVSYEAKKGYGVLKSLLETDEGALSLGEVALVPFDSPISNTNTMFFETLYDENASCHLALGRAYPTCLKDGEKMTEEELKERGANDSLVHVDFMVGDETLNIVGITESGEEVPVFTNGNWSN</sequence>
<evidence type="ECO:0000256" key="1">
    <source>
        <dbReference type="ARBA" id="ARBA00001941"/>
    </source>
</evidence>
<evidence type="ECO:0000256" key="5">
    <source>
        <dbReference type="ARBA" id="ARBA00022438"/>
    </source>
</evidence>
<protein>
    <submittedName>
        <fullName evidence="10">Thermophilic metalloprotease (M29)</fullName>
    </submittedName>
</protein>
<gene>
    <name evidence="10" type="ORF">PEPMIC_01425</name>
</gene>
<dbReference type="InterPro" id="IPR052170">
    <property type="entry name" value="M29_Exopeptidase"/>
</dbReference>
<evidence type="ECO:0000313" key="11">
    <source>
        <dbReference type="Proteomes" id="UP000003162"/>
    </source>
</evidence>